<name>A0ABP9IGQ1_9ACTN</name>
<proteinExistence type="predicted"/>
<evidence type="ECO:0000313" key="1">
    <source>
        <dbReference type="EMBL" id="GAA4996777.1"/>
    </source>
</evidence>
<accession>A0ABP9IGQ1</accession>
<organism evidence="1 2">
    <name type="scientific">Yinghuangia aomiensis</name>
    <dbReference type="NCBI Taxonomy" id="676205"/>
    <lineage>
        <taxon>Bacteria</taxon>
        <taxon>Bacillati</taxon>
        <taxon>Actinomycetota</taxon>
        <taxon>Actinomycetes</taxon>
        <taxon>Kitasatosporales</taxon>
        <taxon>Streptomycetaceae</taxon>
        <taxon>Yinghuangia</taxon>
    </lineage>
</organism>
<gene>
    <name evidence="1" type="ORF">GCM10023205_82550</name>
</gene>
<protein>
    <submittedName>
        <fullName evidence="1">Uncharacterized protein</fullName>
    </submittedName>
</protein>
<keyword evidence="2" id="KW-1185">Reference proteome</keyword>
<sequence>MEDFESSGYPAAWVVKRLDRSIEFLGPVDCLRRGCGTVSSARSSAKCCTRSSPGSARRLDGLETAVDTGKSDMDNALTRRLRGE</sequence>
<evidence type="ECO:0000313" key="2">
    <source>
        <dbReference type="Proteomes" id="UP001500466"/>
    </source>
</evidence>
<comment type="caution">
    <text evidence="1">The sequence shown here is derived from an EMBL/GenBank/DDBJ whole genome shotgun (WGS) entry which is preliminary data.</text>
</comment>
<reference evidence="2" key="1">
    <citation type="journal article" date="2019" name="Int. J. Syst. Evol. Microbiol.">
        <title>The Global Catalogue of Microorganisms (GCM) 10K type strain sequencing project: providing services to taxonomists for standard genome sequencing and annotation.</title>
        <authorList>
            <consortium name="The Broad Institute Genomics Platform"/>
            <consortium name="The Broad Institute Genome Sequencing Center for Infectious Disease"/>
            <person name="Wu L."/>
            <person name="Ma J."/>
        </authorList>
    </citation>
    <scope>NUCLEOTIDE SEQUENCE [LARGE SCALE GENOMIC DNA]</scope>
    <source>
        <strain evidence="2">JCM 17986</strain>
    </source>
</reference>
<dbReference type="Proteomes" id="UP001500466">
    <property type="component" value="Unassembled WGS sequence"/>
</dbReference>
<dbReference type="EMBL" id="BAABHS010000063">
    <property type="protein sequence ID" value="GAA4996777.1"/>
    <property type="molecule type" value="Genomic_DNA"/>
</dbReference>